<dbReference type="KEGG" id="gey:QMQ05_05720"/>
<keyword evidence="3" id="KW-1185">Reference proteome</keyword>
<proteinExistence type="predicted"/>
<dbReference type="AlphaFoldDB" id="A0AAU6WGC7"/>
<sequence>MEDTQIPSIPYRHGKGEPSLNGYRRGCRCAGCKKAKRDDMAAYRARRKLREQGGEVVLEDLPALPPAIDPSSMSLDWQAAPGQIEEVLTEELGKLVGEPPFKKTLVVLAKYNARVLDQIPRIERPDLISGMESRLFNVFDRLRKVTDGGDKAATSPEEFLAGLFGEEGDASTQ</sequence>
<feature type="region of interest" description="Disordered" evidence="1">
    <location>
        <begin position="147"/>
        <end position="173"/>
    </location>
</feature>
<dbReference type="EMBL" id="CP125942">
    <property type="protein sequence ID" value="XAO47021.1"/>
    <property type="molecule type" value="Genomic_DNA"/>
</dbReference>
<accession>A0AAU6WGC7</accession>
<reference evidence="2 3" key="1">
    <citation type="submission" date="2023-05" db="EMBL/GenBank/DDBJ databases">
        <title>Glutamicibacter sp. B1, complete genome.</title>
        <authorList>
            <person name="Long Y.H."/>
            <person name="Fang T."/>
            <person name="Li X.Y."/>
        </authorList>
    </citation>
    <scope>NUCLEOTIDE SEQUENCE [LARGE SCALE GENOMIC DNA]</scope>
    <source>
        <strain evidence="2 3">B1</strain>
    </source>
</reference>
<dbReference type="RefSeq" id="WP_345473735.1">
    <property type="nucleotide sequence ID" value="NZ_CP125942.1"/>
</dbReference>
<evidence type="ECO:0000313" key="3">
    <source>
        <dbReference type="Proteomes" id="UP001486888"/>
    </source>
</evidence>
<gene>
    <name evidence="2" type="ORF">QMQ05_05720</name>
</gene>
<evidence type="ECO:0000313" key="2">
    <source>
        <dbReference type="EMBL" id="XAO47021.1"/>
    </source>
</evidence>
<evidence type="ECO:0008006" key="4">
    <source>
        <dbReference type="Google" id="ProtNLM"/>
    </source>
</evidence>
<name>A0AAU6WGC7_9MICC</name>
<organism evidence="2 3">
    <name type="scientific">Glutamicibacter ectropisis</name>
    <dbReference type="NCBI Taxonomy" id="3046593"/>
    <lineage>
        <taxon>Bacteria</taxon>
        <taxon>Bacillati</taxon>
        <taxon>Actinomycetota</taxon>
        <taxon>Actinomycetes</taxon>
        <taxon>Micrococcales</taxon>
        <taxon>Micrococcaceae</taxon>
        <taxon>Glutamicibacter</taxon>
    </lineage>
</organism>
<evidence type="ECO:0000256" key="1">
    <source>
        <dbReference type="SAM" id="MobiDB-lite"/>
    </source>
</evidence>
<protein>
    <recommendedName>
        <fullName evidence="4">Terminase small subunit</fullName>
    </recommendedName>
</protein>
<dbReference type="Proteomes" id="UP001486888">
    <property type="component" value="Chromosome"/>
</dbReference>